<dbReference type="EMBL" id="JAWDGP010002890">
    <property type="protein sequence ID" value="KAK3779000.1"/>
    <property type="molecule type" value="Genomic_DNA"/>
</dbReference>
<dbReference type="AlphaFoldDB" id="A0AAE1A0I7"/>
<name>A0AAE1A0I7_9GAST</name>
<dbReference type="Proteomes" id="UP001283361">
    <property type="component" value="Unassembled WGS sequence"/>
</dbReference>
<proteinExistence type="predicted"/>
<accession>A0AAE1A0I7</accession>
<reference evidence="1" key="1">
    <citation type="journal article" date="2023" name="G3 (Bethesda)">
        <title>A reference genome for the long-term kleptoplast-retaining sea slug Elysia crispata morphotype clarki.</title>
        <authorList>
            <person name="Eastman K.E."/>
            <person name="Pendleton A.L."/>
            <person name="Shaikh M.A."/>
            <person name="Suttiyut T."/>
            <person name="Ogas R."/>
            <person name="Tomko P."/>
            <person name="Gavelis G."/>
            <person name="Widhalm J.R."/>
            <person name="Wisecaver J.H."/>
        </authorList>
    </citation>
    <scope>NUCLEOTIDE SEQUENCE</scope>
    <source>
        <strain evidence="1">ECLA1</strain>
    </source>
</reference>
<organism evidence="1 2">
    <name type="scientific">Elysia crispata</name>
    <name type="common">lettuce slug</name>
    <dbReference type="NCBI Taxonomy" id="231223"/>
    <lineage>
        <taxon>Eukaryota</taxon>
        <taxon>Metazoa</taxon>
        <taxon>Spiralia</taxon>
        <taxon>Lophotrochozoa</taxon>
        <taxon>Mollusca</taxon>
        <taxon>Gastropoda</taxon>
        <taxon>Heterobranchia</taxon>
        <taxon>Euthyneura</taxon>
        <taxon>Panpulmonata</taxon>
        <taxon>Sacoglossa</taxon>
        <taxon>Placobranchoidea</taxon>
        <taxon>Plakobranchidae</taxon>
        <taxon>Elysia</taxon>
    </lineage>
</organism>
<gene>
    <name evidence="1" type="ORF">RRG08_034258</name>
</gene>
<sequence>MILLPKNNLDNLFSTFLYLEQEGKGKAVTDATISNFTAYVRHPSVRITFVRSAHDQSGQRKLPHPSAMNHGPYLKIMFVYTQCFCQSDTGEAGFAFTLEAFHSAGIDRKPVYNPKILDNISHPLGKRRLPCRKEYRANQSGLMKCHRKQHRS</sequence>
<protein>
    <submittedName>
        <fullName evidence="1">Uncharacterized protein</fullName>
    </submittedName>
</protein>
<keyword evidence="2" id="KW-1185">Reference proteome</keyword>
<comment type="caution">
    <text evidence="1">The sequence shown here is derived from an EMBL/GenBank/DDBJ whole genome shotgun (WGS) entry which is preliminary data.</text>
</comment>
<evidence type="ECO:0000313" key="2">
    <source>
        <dbReference type="Proteomes" id="UP001283361"/>
    </source>
</evidence>
<evidence type="ECO:0000313" key="1">
    <source>
        <dbReference type="EMBL" id="KAK3779000.1"/>
    </source>
</evidence>